<comment type="caution">
    <text evidence="1">The sequence shown here is derived from an EMBL/GenBank/DDBJ whole genome shotgun (WGS) entry which is preliminary data.</text>
</comment>
<evidence type="ECO:0000313" key="1">
    <source>
        <dbReference type="EMBL" id="RQN09261.1"/>
    </source>
</evidence>
<dbReference type="AlphaFoldDB" id="A0A3N6ZGM0"/>
<dbReference type="Proteomes" id="UP000275225">
    <property type="component" value="Unassembled WGS sequence"/>
</dbReference>
<dbReference type="OrthoDB" id="5186714at2"/>
<protein>
    <recommendedName>
        <fullName evidence="3">Nuclear transport factor 2 family protein</fullName>
    </recommendedName>
</protein>
<gene>
    <name evidence="1" type="ORF">EHW97_03140</name>
</gene>
<evidence type="ECO:0008006" key="3">
    <source>
        <dbReference type="Google" id="ProtNLM"/>
    </source>
</evidence>
<dbReference type="RefSeq" id="WP_124235719.1">
    <property type="nucleotide sequence ID" value="NZ_JBHUFI010000009.1"/>
</dbReference>
<accession>A0A3N6ZGM0</accession>
<reference evidence="1 2" key="1">
    <citation type="submission" date="2018-11" db="EMBL/GenBank/DDBJ databases">
        <authorList>
            <person name="Li F."/>
        </authorList>
    </citation>
    <scope>NUCLEOTIDE SEQUENCE [LARGE SCALE GENOMIC DNA]</scope>
    <source>
        <strain evidence="1 2">YS17T</strain>
    </source>
</reference>
<dbReference type="PROSITE" id="PS51257">
    <property type="entry name" value="PROKAR_LIPOPROTEIN"/>
    <property type="match status" value="1"/>
</dbReference>
<organism evidence="1 2">
    <name type="scientific">Aeromicrobium camelliae</name>
    <dbReference type="NCBI Taxonomy" id="1538144"/>
    <lineage>
        <taxon>Bacteria</taxon>
        <taxon>Bacillati</taxon>
        <taxon>Actinomycetota</taxon>
        <taxon>Actinomycetes</taxon>
        <taxon>Propionibacteriales</taxon>
        <taxon>Nocardioidaceae</taxon>
        <taxon>Aeromicrobium</taxon>
    </lineage>
</organism>
<name>A0A3N6ZGM0_9ACTN</name>
<evidence type="ECO:0000313" key="2">
    <source>
        <dbReference type="Proteomes" id="UP000275225"/>
    </source>
</evidence>
<dbReference type="EMBL" id="RQJX01000003">
    <property type="protein sequence ID" value="RQN09261.1"/>
    <property type="molecule type" value="Genomic_DNA"/>
</dbReference>
<keyword evidence="2" id="KW-1185">Reference proteome</keyword>
<proteinExistence type="predicted"/>
<sequence>MTTTRRARQRWSAGGAAILTVVLLAAGCGAFEPSPSPEEERTAAAEAATRAYKRYWGVLIQAQNSGDLPEDAFDGIAAGSHVEYFAQRISDYRTQAIVREGEPELTAYEVDLVSETQAVVTACLDERAWMFRAGDRLFEPPQPSPRPVGAKVMRRGGPWMVIDTLPSPEIDKEC</sequence>